<accession>A0ABV6IIK1</accession>
<evidence type="ECO:0000256" key="1">
    <source>
        <dbReference type="ARBA" id="ARBA00004141"/>
    </source>
</evidence>
<keyword evidence="8" id="KW-1185">Reference proteome</keyword>
<name>A0ABV6IIK1_9BURK</name>
<feature type="transmembrane region" description="Helical" evidence="5">
    <location>
        <begin position="215"/>
        <end position="238"/>
    </location>
</feature>
<sequence length="394" mass="44642">MNVWNIALFEFKRYFKWKQEIISIVLMFAGICFSMVWPHLKAALDKDYQVAVMGDFAPPKLSGFQFSVVSPSTKAEVLKNIGETWHAVIEIEGKGEQERLQLTVKEKASWQAKLKTSLQNWQQERQIASLPLTDLQRKQITELPDIKTVMLKPEKDDKNEKGRTLVSGALLFLLTIGIFSGFGYLFTGITSEKQNRVTEQLLTLITPAQWIEGKILGISLFCFKTMFSYGLLFFLFIQGVAVISDKPEVSLPIGAFELLTTILFVILGMLLVNSFMAAFAATIDDPNHSSRSIMMFLPAIPVGLAYSGIDNAEGMMMQVLSIFPLTSFAAMPLRMAHTDVPMWQWFLSVTLLVACLWWFKSAATRVFTMGIRMYGKEPSWKQLAETFFFPVKHH</sequence>
<evidence type="ECO:0000259" key="6">
    <source>
        <dbReference type="Pfam" id="PF12698"/>
    </source>
</evidence>
<dbReference type="RefSeq" id="WP_390214276.1">
    <property type="nucleotide sequence ID" value="NZ_JBHLXJ010000018.1"/>
</dbReference>
<organism evidence="7 8">
    <name type="scientific">Undibacterium danionis</name>
    <dbReference type="NCBI Taxonomy" id="1812100"/>
    <lineage>
        <taxon>Bacteria</taxon>
        <taxon>Pseudomonadati</taxon>
        <taxon>Pseudomonadota</taxon>
        <taxon>Betaproteobacteria</taxon>
        <taxon>Burkholderiales</taxon>
        <taxon>Oxalobacteraceae</taxon>
        <taxon>Undibacterium</taxon>
    </lineage>
</organism>
<gene>
    <name evidence="7" type="ORF">ACFFJH_17665</name>
</gene>
<comment type="subcellular location">
    <subcellularLocation>
        <location evidence="1">Membrane</location>
        <topology evidence="1">Multi-pass membrane protein</topology>
    </subcellularLocation>
</comment>
<keyword evidence="3 5" id="KW-1133">Transmembrane helix</keyword>
<dbReference type="Proteomes" id="UP001589844">
    <property type="component" value="Unassembled WGS sequence"/>
</dbReference>
<feature type="domain" description="ABC-2 type transporter transmembrane" evidence="6">
    <location>
        <begin position="94"/>
        <end position="354"/>
    </location>
</feature>
<feature type="transmembrane region" description="Helical" evidence="5">
    <location>
        <begin position="293"/>
        <end position="309"/>
    </location>
</feature>
<keyword evidence="2 5" id="KW-0812">Transmembrane</keyword>
<reference evidence="7 8" key="1">
    <citation type="submission" date="2024-09" db="EMBL/GenBank/DDBJ databases">
        <authorList>
            <person name="Sun Q."/>
            <person name="Mori K."/>
        </authorList>
    </citation>
    <scope>NUCLEOTIDE SEQUENCE [LARGE SCALE GENOMIC DNA]</scope>
    <source>
        <strain evidence="7 8">CCM 8677</strain>
    </source>
</reference>
<protein>
    <submittedName>
        <fullName evidence="7">ABC transporter permease</fullName>
    </submittedName>
</protein>
<proteinExistence type="predicted"/>
<evidence type="ECO:0000256" key="5">
    <source>
        <dbReference type="SAM" id="Phobius"/>
    </source>
</evidence>
<evidence type="ECO:0000256" key="3">
    <source>
        <dbReference type="ARBA" id="ARBA00022989"/>
    </source>
</evidence>
<evidence type="ECO:0000256" key="2">
    <source>
        <dbReference type="ARBA" id="ARBA00022692"/>
    </source>
</evidence>
<dbReference type="EMBL" id="JBHLXJ010000018">
    <property type="protein sequence ID" value="MFC0351654.1"/>
    <property type="molecule type" value="Genomic_DNA"/>
</dbReference>
<feature type="transmembrane region" description="Helical" evidence="5">
    <location>
        <begin position="258"/>
        <end position="281"/>
    </location>
</feature>
<evidence type="ECO:0000313" key="8">
    <source>
        <dbReference type="Proteomes" id="UP001589844"/>
    </source>
</evidence>
<feature type="transmembrane region" description="Helical" evidence="5">
    <location>
        <begin position="165"/>
        <end position="186"/>
    </location>
</feature>
<evidence type="ECO:0000313" key="7">
    <source>
        <dbReference type="EMBL" id="MFC0351654.1"/>
    </source>
</evidence>
<feature type="transmembrane region" description="Helical" evidence="5">
    <location>
        <begin position="21"/>
        <end position="40"/>
    </location>
</feature>
<dbReference type="Pfam" id="PF12698">
    <property type="entry name" value="ABC2_membrane_3"/>
    <property type="match status" value="1"/>
</dbReference>
<evidence type="ECO:0000256" key="4">
    <source>
        <dbReference type="ARBA" id="ARBA00023136"/>
    </source>
</evidence>
<feature type="transmembrane region" description="Helical" evidence="5">
    <location>
        <begin position="340"/>
        <end position="359"/>
    </location>
</feature>
<keyword evidence="4 5" id="KW-0472">Membrane</keyword>
<comment type="caution">
    <text evidence="7">The sequence shown here is derived from an EMBL/GenBank/DDBJ whole genome shotgun (WGS) entry which is preliminary data.</text>
</comment>
<dbReference type="InterPro" id="IPR013525">
    <property type="entry name" value="ABC2_TM"/>
</dbReference>